<keyword evidence="1" id="KW-0472">Membrane</keyword>
<reference evidence="3 4" key="1">
    <citation type="submission" date="2019-03" db="EMBL/GenBank/DDBJ databases">
        <title>Genomic Encyclopedia of Type Strains, Phase IV (KMG-IV): sequencing the most valuable type-strain genomes for metagenomic binning, comparative biology and taxonomic classification.</title>
        <authorList>
            <person name="Goeker M."/>
        </authorList>
    </citation>
    <scope>NUCLEOTIDE SEQUENCE [LARGE SCALE GENOMIC DNA]</scope>
    <source>
        <strain evidence="3 4">DSM 45707</strain>
    </source>
</reference>
<dbReference type="InterPro" id="IPR012963">
    <property type="entry name" value="HAAS_TM"/>
</dbReference>
<dbReference type="AlphaFoldDB" id="A0A4R3L5Y6"/>
<keyword evidence="1" id="KW-1133">Transmembrane helix</keyword>
<feature type="transmembrane region" description="Helical" evidence="1">
    <location>
        <begin position="175"/>
        <end position="192"/>
    </location>
</feature>
<feature type="transmembrane region" description="Helical" evidence="1">
    <location>
        <begin position="26"/>
        <end position="44"/>
    </location>
</feature>
<dbReference type="Pfam" id="PF08006">
    <property type="entry name" value="HAAS_TM"/>
    <property type="match status" value="1"/>
</dbReference>
<keyword evidence="4" id="KW-1185">Reference proteome</keyword>
<dbReference type="Proteomes" id="UP000294937">
    <property type="component" value="Unassembled WGS sequence"/>
</dbReference>
<evidence type="ECO:0000313" key="4">
    <source>
        <dbReference type="Proteomes" id="UP000294937"/>
    </source>
</evidence>
<comment type="caution">
    <text evidence="3">The sequence shown here is derived from an EMBL/GenBank/DDBJ whole genome shotgun (WGS) entry which is preliminary data.</text>
</comment>
<gene>
    <name evidence="3" type="ORF">EDD58_10627</name>
</gene>
<dbReference type="OrthoDB" id="1750748at2"/>
<feature type="transmembrane region" description="Helical" evidence="1">
    <location>
        <begin position="151"/>
        <end position="169"/>
    </location>
</feature>
<evidence type="ECO:0000313" key="3">
    <source>
        <dbReference type="EMBL" id="TCS93594.1"/>
    </source>
</evidence>
<protein>
    <recommendedName>
        <fullName evidence="2">HAAS transmembrane region domain-containing protein</fullName>
    </recommendedName>
</protein>
<sequence>MDDIIGYSPKEYMDQLSDEMKVDYKGLMKAIPIIMIGAFAYILLGDAIRGTVSYSILALISYPVVTLGALGIFALVLKYIARNNVPKWKEILLFFVESFLTIFFYVALFLLDKKWGEPFFELHTTGNIIAGSIAVLIFIAIAIWSRTWFSIIVPALLFIPQIVVEWFPLPEEYKMLTAMVIVITSLIIYSRIESKKVS</sequence>
<evidence type="ECO:0000259" key="2">
    <source>
        <dbReference type="Pfam" id="PF08006"/>
    </source>
</evidence>
<dbReference type="RefSeq" id="WP_131925442.1">
    <property type="nucleotide sequence ID" value="NZ_SMAG01000006.1"/>
</dbReference>
<accession>A0A4R3L5Y6</accession>
<organism evidence="3 4">
    <name type="scientific">Hazenella coriacea</name>
    <dbReference type="NCBI Taxonomy" id="1179467"/>
    <lineage>
        <taxon>Bacteria</taxon>
        <taxon>Bacillati</taxon>
        <taxon>Bacillota</taxon>
        <taxon>Bacilli</taxon>
        <taxon>Bacillales</taxon>
        <taxon>Thermoactinomycetaceae</taxon>
        <taxon>Hazenella</taxon>
    </lineage>
</organism>
<feature type="transmembrane region" description="Helical" evidence="1">
    <location>
        <begin position="91"/>
        <end position="111"/>
    </location>
</feature>
<dbReference type="EMBL" id="SMAG01000006">
    <property type="protein sequence ID" value="TCS93594.1"/>
    <property type="molecule type" value="Genomic_DNA"/>
</dbReference>
<feature type="domain" description="HAAS transmembrane region" evidence="2">
    <location>
        <begin position="41"/>
        <end position="154"/>
    </location>
</feature>
<name>A0A4R3L5Y6_9BACL</name>
<feature type="transmembrane region" description="Helical" evidence="1">
    <location>
        <begin position="56"/>
        <end position="79"/>
    </location>
</feature>
<evidence type="ECO:0000256" key="1">
    <source>
        <dbReference type="SAM" id="Phobius"/>
    </source>
</evidence>
<keyword evidence="1" id="KW-0812">Transmembrane</keyword>
<proteinExistence type="predicted"/>
<feature type="transmembrane region" description="Helical" evidence="1">
    <location>
        <begin position="123"/>
        <end position="144"/>
    </location>
</feature>